<feature type="transmembrane region" description="Helical" evidence="5">
    <location>
        <begin position="58"/>
        <end position="76"/>
    </location>
</feature>
<keyword evidence="4 5" id="KW-0472">Membrane</keyword>
<evidence type="ECO:0000313" key="8">
    <source>
        <dbReference type="Proteomes" id="UP000030466"/>
    </source>
</evidence>
<evidence type="ECO:0000256" key="2">
    <source>
        <dbReference type="ARBA" id="ARBA00022692"/>
    </source>
</evidence>
<accession>A0A0A6YCD7</accession>
<comment type="subcellular location">
    <subcellularLocation>
        <location evidence="1">Membrane</location>
        <topology evidence="1">Multi-pass membrane protein</topology>
    </subcellularLocation>
</comment>
<dbReference type="GO" id="GO:0140359">
    <property type="term" value="F:ABC-type transporter activity"/>
    <property type="evidence" value="ECO:0007669"/>
    <property type="project" value="InterPro"/>
</dbReference>
<dbReference type="EMBL" id="JSUH01000009">
    <property type="protein sequence ID" value="KHD97257.1"/>
    <property type="molecule type" value="Genomic_DNA"/>
</dbReference>
<dbReference type="AlphaFoldDB" id="A0A0A6YCD7"/>
<organism evidence="7 8">
    <name type="scientific">Kocuria rosea subsp. polaris</name>
    <dbReference type="NCBI Taxonomy" id="136273"/>
    <lineage>
        <taxon>Bacteria</taxon>
        <taxon>Bacillati</taxon>
        <taxon>Actinomycetota</taxon>
        <taxon>Actinomycetes</taxon>
        <taxon>Micrococcales</taxon>
        <taxon>Micrococcaceae</taxon>
        <taxon>Kocuria</taxon>
    </lineage>
</organism>
<name>A0A0A6YCD7_KOCRO</name>
<keyword evidence="8" id="KW-1185">Reference proteome</keyword>
<protein>
    <submittedName>
        <fullName evidence="7">ABC transporter</fullName>
    </submittedName>
</protein>
<dbReference type="GO" id="GO:0016020">
    <property type="term" value="C:membrane"/>
    <property type="evidence" value="ECO:0007669"/>
    <property type="project" value="UniProtKB-SubCell"/>
</dbReference>
<feature type="domain" description="ABC-2 type transporter transmembrane" evidence="6">
    <location>
        <begin position="12"/>
        <end position="183"/>
    </location>
</feature>
<comment type="caution">
    <text evidence="7">The sequence shown here is derived from an EMBL/GenBank/DDBJ whole genome shotgun (WGS) entry which is preliminary data.</text>
</comment>
<keyword evidence="2 5" id="KW-0812">Transmembrane</keyword>
<reference evidence="7 8" key="1">
    <citation type="journal article" date="2003" name="Int. J. Syst. Evol. Microbiol.">
        <title>Kocuria polaris sp. nov., an orange-pigmented psychrophilic bacterium isolated from an Antarctic cyanobacterial mat sample.</title>
        <authorList>
            <person name="Reddy G.S."/>
            <person name="Prakash J.S."/>
            <person name="Prabahar V."/>
            <person name="Matsumoto G.I."/>
            <person name="Stackebrandt E."/>
            <person name="Shivaji S."/>
        </authorList>
    </citation>
    <scope>NUCLEOTIDE SEQUENCE [LARGE SCALE GENOMIC DNA]</scope>
    <source>
        <strain evidence="7 8">CMS 76or</strain>
    </source>
</reference>
<feature type="transmembrane region" description="Helical" evidence="5">
    <location>
        <begin position="131"/>
        <end position="156"/>
    </location>
</feature>
<evidence type="ECO:0000256" key="3">
    <source>
        <dbReference type="ARBA" id="ARBA00022989"/>
    </source>
</evidence>
<proteinExistence type="predicted"/>
<evidence type="ECO:0000256" key="4">
    <source>
        <dbReference type="ARBA" id="ARBA00023136"/>
    </source>
</evidence>
<dbReference type="Proteomes" id="UP000030466">
    <property type="component" value="Unassembled WGS sequence"/>
</dbReference>
<feature type="transmembrane region" description="Helical" evidence="5">
    <location>
        <begin position="168"/>
        <end position="187"/>
    </location>
</feature>
<feature type="transmembrane region" description="Helical" evidence="5">
    <location>
        <begin position="21"/>
        <end position="38"/>
    </location>
</feature>
<dbReference type="Pfam" id="PF01061">
    <property type="entry name" value="ABC2_membrane"/>
    <property type="match status" value="1"/>
</dbReference>
<evidence type="ECO:0000256" key="5">
    <source>
        <dbReference type="SAM" id="Phobius"/>
    </source>
</evidence>
<dbReference type="InterPro" id="IPR013525">
    <property type="entry name" value="ABC2_TM"/>
</dbReference>
<gene>
    <name evidence="7" type="ORF">GY22_11345</name>
</gene>
<evidence type="ECO:0000256" key="1">
    <source>
        <dbReference type="ARBA" id="ARBA00004141"/>
    </source>
</evidence>
<feature type="transmembrane region" description="Helical" evidence="5">
    <location>
        <begin position="97"/>
        <end position="119"/>
    </location>
</feature>
<dbReference type="OrthoDB" id="63188at2"/>
<sequence>MSIAYAAHDLRRNVRMVENTFFIVVLPAVLYVMFTALGDFSDLPVGHGNAGGYNMISMAVYGAVTATTSIAGSAAVEQARGWGRQIGLTPAPRHGYALSKVAVALAMAVLPVLVVYAVGALTGAELGGWRWPVTAAIVVAGSSVFALYGLAAGLLFRSESAVGAASGMLVVLSFFGNLFVPLTGVMLDIARFTPLYGLAGLARYPLVEGDVVATSGPPVESDPLWALLLNTGLWTVVFTAVVLLAVRRTTVRR</sequence>
<evidence type="ECO:0000259" key="6">
    <source>
        <dbReference type="Pfam" id="PF01061"/>
    </source>
</evidence>
<feature type="transmembrane region" description="Helical" evidence="5">
    <location>
        <begin position="224"/>
        <end position="246"/>
    </location>
</feature>
<evidence type="ECO:0000313" key="7">
    <source>
        <dbReference type="EMBL" id="KHD97257.1"/>
    </source>
</evidence>
<keyword evidence="3 5" id="KW-1133">Transmembrane helix</keyword>
<dbReference type="RefSeq" id="WP_035927478.1">
    <property type="nucleotide sequence ID" value="NZ_JSUH01000009.1"/>
</dbReference>